<evidence type="ECO:0000313" key="11">
    <source>
        <dbReference type="Proteomes" id="UP000324767"/>
    </source>
</evidence>
<evidence type="ECO:0000256" key="5">
    <source>
        <dbReference type="ARBA" id="ARBA00022801"/>
    </source>
</evidence>
<dbReference type="GO" id="GO:0046589">
    <property type="term" value="F:ribonuclease T1 activity"/>
    <property type="evidence" value="ECO:0007669"/>
    <property type="project" value="UniProtKB-EC"/>
</dbReference>
<keyword evidence="4" id="KW-0255">Endonuclease</keyword>
<reference evidence="10 11" key="1">
    <citation type="submission" date="2019-09" db="EMBL/GenBank/DDBJ databases">
        <title>The hologenome of the rock-dwelling lichen Lasallia pustulata.</title>
        <authorList>
            <person name="Greshake Tzovaras B."/>
            <person name="Segers F."/>
            <person name="Bicker A."/>
            <person name="Dal Grande F."/>
            <person name="Otte J."/>
            <person name="Hankeln T."/>
            <person name="Schmitt I."/>
            <person name="Ebersberger I."/>
        </authorList>
    </citation>
    <scope>NUCLEOTIDE SEQUENCE [LARGE SCALE GENOMIC DNA]</scope>
    <source>
        <strain evidence="10">A1-1</strain>
    </source>
</reference>
<comment type="catalytic activity">
    <reaction evidence="8">
        <text>[RNA] containing guanosine + H2O = an [RNA fragment]-3'-guanosine-3'-phosphate + a 5'-hydroxy-ribonucleotide-3'-[RNA fragment].</text>
        <dbReference type="EC" id="4.6.1.24"/>
    </reaction>
</comment>
<dbReference type="GO" id="GO:0003723">
    <property type="term" value="F:RNA binding"/>
    <property type="evidence" value="ECO:0007669"/>
    <property type="project" value="InterPro"/>
</dbReference>
<sequence>MKLLHASSLLLLLGVVSAVPSGLEVRDDRDKVPITLVDQPDQSASFRCGKHTYTGSDIYQAVQYAVALQSSGQTQGAHKYPQAFNNDDYKGNKLSFPNTCPADTNRQEYPLVSSPAYNGGKNNKNYRDERVVYYNKYEDDGDGHAKVYYCGIMTHDGANTGGFLLY</sequence>
<protein>
    <recommendedName>
        <fullName evidence="2">ribonuclease T1</fullName>
        <ecNumber evidence="2">4.6.1.24</ecNumber>
    </recommendedName>
</protein>
<evidence type="ECO:0000256" key="4">
    <source>
        <dbReference type="ARBA" id="ARBA00022759"/>
    </source>
</evidence>
<proteinExistence type="inferred from homology"/>
<evidence type="ECO:0000256" key="6">
    <source>
        <dbReference type="ARBA" id="ARBA00023157"/>
    </source>
</evidence>
<evidence type="ECO:0000256" key="1">
    <source>
        <dbReference type="ARBA" id="ARBA00009006"/>
    </source>
</evidence>
<keyword evidence="5" id="KW-0378">Hydrolase</keyword>
<keyword evidence="3" id="KW-0540">Nuclease</keyword>
<evidence type="ECO:0000256" key="8">
    <source>
        <dbReference type="ARBA" id="ARBA00034015"/>
    </source>
</evidence>
<dbReference type="PANTHER" id="PTHR42104:SF1">
    <property type="entry name" value="EXTRACELLULAR GUANYL-SPECIFIC RIBONUCLEASE RNTA (AFU_ORTHOLOGUE AFUA_4G03230)"/>
    <property type="match status" value="1"/>
</dbReference>
<evidence type="ECO:0000313" key="10">
    <source>
        <dbReference type="EMBL" id="KAA6406641.1"/>
    </source>
</evidence>
<gene>
    <name evidence="10" type="ORF">FRX48_09573</name>
</gene>
<dbReference type="Pfam" id="PF00545">
    <property type="entry name" value="Ribonuclease"/>
    <property type="match status" value="1"/>
</dbReference>
<evidence type="ECO:0000256" key="9">
    <source>
        <dbReference type="SAM" id="SignalP"/>
    </source>
</evidence>
<keyword evidence="9" id="KW-0732">Signal</keyword>
<dbReference type="InterPro" id="IPR016191">
    <property type="entry name" value="Ribonuclease/ribotoxin"/>
</dbReference>
<organism evidence="10 11">
    <name type="scientific">Lasallia pustulata</name>
    <dbReference type="NCBI Taxonomy" id="136370"/>
    <lineage>
        <taxon>Eukaryota</taxon>
        <taxon>Fungi</taxon>
        <taxon>Dikarya</taxon>
        <taxon>Ascomycota</taxon>
        <taxon>Pezizomycotina</taxon>
        <taxon>Lecanoromycetes</taxon>
        <taxon>OSLEUM clade</taxon>
        <taxon>Umbilicariomycetidae</taxon>
        <taxon>Umbilicariales</taxon>
        <taxon>Umbilicariaceae</taxon>
        <taxon>Lasallia</taxon>
    </lineage>
</organism>
<evidence type="ECO:0000256" key="3">
    <source>
        <dbReference type="ARBA" id="ARBA00022722"/>
    </source>
</evidence>
<dbReference type="OrthoDB" id="5425539at2759"/>
<dbReference type="PANTHER" id="PTHR42104">
    <property type="entry name" value="EXTRACELLULAR GUANYL-SPECIFIC RIBONUCLEASE RNTA (AFU_ORTHOLOGUE AFUA_4G03230)"/>
    <property type="match status" value="1"/>
</dbReference>
<comment type="caution">
    <text evidence="10">The sequence shown here is derived from an EMBL/GenBank/DDBJ whole genome shotgun (WGS) entry which is preliminary data.</text>
</comment>
<dbReference type="EMBL" id="VXIT01000024">
    <property type="protein sequence ID" value="KAA6406641.1"/>
    <property type="molecule type" value="Genomic_DNA"/>
</dbReference>
<feature type="chain" id="PRO_5024393959" description="ribonuclease T1" evidence="9">
    <location>
        <begin position="19"/>
        <end position="166"/>
    </location>
</feature>
<keyword evidence="6" id="KW-1015">Disulfide bond</keyword>
<accession>A0A5M8PBL6</accession>
<name>A0A5M8PBL6_9LECA</name>
<evidence type="ECO:0000256" key="7">
    <source>
        <dbReference type="ARBA" id="ARBA00023239"/>
    </source>
</evidence>
<dbReference type="Gene3D" id="3.10.450.30">
    <property type="entry name" value="Microbial ribonucleases"/>
    <property type="match status" value="1"/>
</dbReference>
<evidence type="ECO:0000256" key="2">
    <source>
        <dbReference type="ARBA" id="ARBA00012549"/>
    </source>
</evidence>
<feature type="signal peptide" evidence="9">
    <location>
        <begin position="1"/>
        <end position="18"/>
    </location>
</feature>
<dbReference type="SUPFAM" id="SSF53933">
    <property type="entry name" value="Microbial ribonucleases"/>
    <property type="match status" value="1"/>
</dbReference>
<dbReference type="GO" id="GO:0016787">
    <property type="term" value="F:hydrolase activity"/>
    <property type="evidence" value="ECO:0007669"/>
    <property type="project" value="UniProtKB-KW"/>
</dbReference>
<dbReference type="EC" id="4.6.1.24" evidence="2"/>
<dbReference type="AlphaFoldDB" id="A0A5M8PBL6"/>
<dbReference type="Proteomes" id="UP000324767">
    <property type="component" value="Unassembled WGS sequence"/>
</dbReference>
<dbReference type="InterPro" id="IPR000026">
    <property type="entry name" value="N1-like"/>
</dbReference>
<comment type="similarity">
    <text evidence="1">Belongs to the ribonuclease N1/T1 family.</text>
</comment>
<keyword evidence="7" id="KW-0456">Lyase</keyword>